<keyword evidence="6" id="KW-0500">Molybdenum</keyword>
<dbReference type="NCBIfam" id="TIGR00177">
    <property type="entry name" value="molyb_syn"/>
    <property type="match status" value="1"/>
</dbReference>
<dbReference type="UniPathway" id="UPA00344"/>
<dbReference type="GO" id="GO:0046872">
    <property type="term" value="F:metal ion binding"/>
    <property type="evidence" value="ECO:0007669"/>
    <property type="project" value="UniProtKB-UniRule"/>
</dbReference>
<keyword evidence="6" id="KW-0808">Transferase</keyword>
<dbReference type="GO" id="GO:0061599">
    <property type="term" value="F:molybdopterin molybdotransferase activity"/>
    <property type="evidence" value="ECO:0007669"/>
    <property type="project" value="UniProtKB-UniRule"/>
</dbReference>
<dbReference type="PROSITE" id="PS01079">
    <property type="entry name" value="MOCF_BIOSYNTHESIS_2"/>
    <property type="match status" value="1"/>
</dbReference>
<comment type="function">
    <text evidence="1 6">Catalyzes the insertion of molybdate into adenylated molybdopterin with the concomitant release of AMP.</text>
</comment>
<dbReference type="Pfam" id="PF03454">
    <property type="entry name" value="MoeA_C"/>
    <property type="match status" value="1"/>
</dbReference>
<name>A0A246G8B4_9FLAO</name>
<dbReference type="InterPro" id="IPR038987">
    <property type="entry name" value="MoeA-like"/>
</dbReference>
<dbReference type="SUPFAM" id="SSF63867">
    <property type="entry name" value="MoeA C-terminal domain-like"/>
    <property type="match status" value="1"/>
</dbReference>
<evidence type="ECO:0000256" key="3">
    <source>
        <dbReference type="ARBA" id="ARBA00010763"/>
    </source>
</evidence>
<proteinExistence type="inferred from homology"/>
<evidence type="ECO:0000256" key="6">
    <source>
        <dbReference type="RuleBase" id="RU365090"/>
    </source>
</evidence>
<comment type="catalytic activity">
    <reaction evidence="5">
        <text>adenylyl-molybdopterin + molybdate = Mo-molybdopterin + AMP + H(+)</text>
        <dbReference type="Rhea" id="RHEA:35047"/>
        <dbReference type="ChEBI" id="CHEBI:15378"/>
        <dbReference type="ChEBI" id="CHEBI:36264"/>
        <dbReference type="ChEBI" id="CHEBI:62727"/>
        <dbReference type="ChEBI" id="CHEBI:71302"/>
        <dbReference type="ChEBI" id="CHEBI:456215"/>
        <dbReference type="EC" id="2.10.1.1"/>
    </reaction>
</comment>
<gene>
    <name evidence="8" type="ORF">BWK62_12890</name>
</gene>
<evidence type="ECO:0000259" key="7">
    <source>
        <dbReference type="SMART" id="SM00852"/>
    </source>
</evidence>
<dbReference type="Proteomes" id="UP000198034">
    <property type="component" value="Unassembled WGS sequence"/>
</dbReference>
<dbReference type="Gene3D" id="2.170.190.11">
    <property type="entry name" value="Molybdopterin biosynthesis moea protein, domain 3"/>
    <property type="match status" value="1"/>
</dbReference>
<dbReference type="Gene3D" id="3.90.105.10">
    <property type="entry name" value="Molybdopterin biosynthesis moea protein, domain 2"/>
    <property type="match status" value="1"/>
</dbReference>
<sequence>MISVEEALQKIEKIEIQPLLKEILLKDSNQYVLASDIISPIDMPPFRQSAMDGFAVNNINSLVFQIIGEIKAGDDIYLELNKSQAVKIFTGAAVPDDTVAIIPIEKCRIENNKLILSELPKLNENIRPIGEQIQLGKIALPKGVQLNPAAIGFLACLGITKIAVYKKPSVGIIVTGNELIDIGSQLTFGKIYESNGIMLQSALEDYAEDVIIYKIKDDQDLTTDTIKKALLGHDIVLISGGISVGDYDFVYDALQDLNVKELFYKVNQKPGKPLYVGLKGSKIVYALPGNPAASLSCYYIYVLPIIKKMIGQVSNIFRKVSIAHDYKVKNSRTQFLKAYFNGETVTILSHQNSNMLNTFALANVLVKVDAGEYIIKSNSIVDIYHIN</sequence>
<dbReference type="SUPFAM" id="SSF53218">
    <property type="entry name" value="Molybdenum cofactor biosynthesis proteins"/>
    <property type="match status" value="1"/>
</dbReference>
<dbReference type="InterPro" id="IPR005111">
    <property type="entry name" value="MoeA_C_domain_IV"/>
</dbReference>
<comment type="similarity">
    <text evidence="3 6">Belongs to the MoeA family.</text>
</comment>
<dbReference type="CDD" id="cd00887">
    <property type="entry name" value="MoeA"/>
    <property type="match status" value="1"/>
</dbReference>
<dbReference type="InterPro" id="IPR001453">
    <property type="entry name" value="MoaB/Mog_dom"/>
</dbReference>
<dbReference type="InterPro" id="IPR036135">
    <property type="entry name" value="MoeA_linker/N_sf"/>
</dbReference>
<evidence type="ECO:0000256" key="5">
    <source>
        <dbReference type="ARBA" id="ARBA00047317"/>
    </source>
</evidence>
<dbReference type="SUPFAM" id="SSF63882">
    <property type="entry name" value="MoeA N-terminal region -like"/>
    <property type="match status" value="1"/>
</dbReference>
<dbReference type="InterPro" id="IPR005110">
    <property type="entry name" value="MoeA_linker/N"/>
</dbReference>
<dbReference type="PANTHER" id="PTHR10192">
    <property type="entry name" value="MOLYBDOPTERIN BIOSYNTHESIS PROTEIN"/>
    <property type="match status" value="1"/>
</dbReference>
<dbReference type="Gene3D" id="2.40.340.10">
    <property type="entry name" value="MoeA, C-terminal, domain IV"/>
    <property type="match status" value="1"/>
</dbReference>
<comment type="caution">
    <text evidence="8">The sequence shown here is derived from an EMBL/GenBank/DDBJ whole genome shotgun (WGS) entry which is preliminary data.</text>
</comment>
<evidence type="ECO:0000256" key="4">
    <source>
        <dbReference type="ARBA" id="ARBA00023150"/>
    </source>
</evidence>
<keyword evidence="6" id="KW-0460">Magnesium</keyword>
<evidence type="ECO:0000313" key="8">
    <source>
        <dbReference type="EMBL" id="OWP75054.1"/>
    </source>
</evidence>
<dbReference type="EMBL" id="MTCY01000049">
    <property type="protein sequence ID" value="OWP75054.1"/>
    <property type="molecule type" value="Genomic_DNA"/>
</dbReference>
<evidence type="ECO:0000256" key="1">
    <source>
        <dbReference type="ARBA" id="ARBA00002901"/>
    </source>
</evidence>
<evidence type="ECO:0000313" key="9">
    <source>
        <dbReference type="Proteomes" id="UP000198034"/>
    </source>
</evidence>
<reference evidence="8 9" key="1">
    <citation type="journal article" date="2017" name="Infect. Genet. Evol.">
        <title>Comparative genome analysis of fish pathogen Flavobacterium columnare reveals extensive sequence diversity within the species.</title>
        <authorList>
            <person name="Kayansamruaj P."/>
            <person name="Dong H.T."/>
            <person name="Hirono I."/>
            <person name="Kondo H."/>
            <person name="Senapin S."/>
            <person name="Rodkhum C."/>
        </authorList>
    </citation>
    <scope>NUCLEOTIDE SEQUENCE [LARGE SCALE GENOMIC DNA]</scope>
    <source>
        <strain evidence="8 9">1214</strain>
    </source>
</reference>
<dbReference type="SMART" id="SM00852">
    <property type="entry name" value="MoCF_biosynth"/>
    <property type="match status" value="1"/>
</dbReference>
<dbReference type="PANTHER" id="PTHR10192:SF5">
    <property type="entry name" value="GEPHYRIN"/>
    <property type="match status" value="1"/>
</dbReference>
<dbReference type="GO" id="GO:0005829">
    <property type="term" value="C:cytosol"/>
    <property type="evidence" value="ECO:0007669"/>
    <property type="project" value="TreeGrafter"/>
</dbReference>
<dbReference type="Pfam" id="PF00994">
    <property type="entry name" value="MoCF_biosynth"/>
    <property type="match status" value="1"/>
</dbReference>
<feature type="domain" description="MoaB/Mog" evidence="7">
    <location>
        <begin position="171"/>
        <end position="308"/>
    </location>
</feature>
<dbReference type="EC" id="2.10.1.1" evidence="6"/>
<dbReference type="Pfam" id="PF03453">
    <property type="entry name" value="MoeA_N"/>
    <property type="match status" value="1"/>
</dbReference>
<dbReference type="GO" id="GO:0006777">
    <property type="term" value="P:Mo-molybdopterin cofactor biosynthetic process"/>
    <property type="evidence" value="ECO:0007669"/>
    <property type="project" value="UniProtKB-UniRule"/>
</dbReference>
<dbReference type="InterPro" id="IPR008284">
    <property type="entry name" value="MoCF_biosynth_CS"/>
</dbReference>
<protein>
    <recommendedName>
        <fullName evidence="6">Molybdopterin molybdenumtransferase</fullName>
        <ecNumber evidence="6">2.10.1.1</ecNumber>
    </recommendedName>
</protein>
<keyword evidence="6" id="KW-0479">Metal-binding</keyword>
<comment type="cofactor">
    <cofactor evidence="6">
        <name>Mg(2+)</name>
        <dbReference type="ChEBI" id="CHEBI:18420"/>
    </cofactor>
</comment>
<organism evidence="8 9">
    <name type="scientific">Flavobacterium columnare</name>
    <dbReference type="NCBI Taxonomy" id="996"/>
    <lineage>
        <taxon>Bacteria</taxon>
        <taxon>Pseudomonadati</taxon>
        <taxon>Bacteroidota</taxon>
        <taxon>Flavobacteriia</taxon>
        <taxon>Flavobacteriales</taxon>
        <taxon>Flavobacteriaceae</taxon>
        <taxon>Flavobacterium</taxon>
    </lineage>
</organism>
<dbReference type="Gene3D" id="3.40.980.10">
    <property type="entry name" value="MoaB/Mog-like domain"/>
    <property type="match status" value="1"/>
</dbReference>
<keyword evidence="4 6" id="KW-0501">Molybdenum cofactor biosynthesis</keyword>
<dbReference type="InterPro" id="IPR036688">
    <property type="entry name" value="MoeA_C_domain_IV_sf"/>
</dbReference>
<accession>A0A246G8B4</accession>
<comment type="pathway">
    <text evidence="2 6">Cofactor biosynthesis; molybdopterin biosynthesis.</text>
</comment>
<dbReference type="AlphaFoldDB" id="A0A246G8B4"/>
<evidence type="ECO:0000256" key="2">
    <source>
        <dbReference type="ARBA" id="ARBA00005046"/>
    </source>
</evidence>
<dbReference type="InterPro" id="IPR036425">
    <property type="entry name" value="MoaB/Mog-like_dom_sf"/>
</dbReference>